<sequence>MRFLLYRTLAERIVILVSSGDMYHNFRPAPLNMSVVPGLHLSTSGSRCLFPPKPDDDTAAFSQNQGKHQCDLGNCTTSADGESLAPGESELSEVSEDVACVRIEPTSQIYSEPSSPFDSMLLKRKRQRALLQEASHEKAEEPGVMKACDFDGSNYCELSSPLGSMLVKAKRQNAFNHAFLWL</sequence>
<evidence type="ECO:0008006" key="3">
    <source>
        <dbReference type="Google" id="ProtNLM"/>
    </source>
</evidence>
<keyword evidence="2" id="KW-1185">Reference proteome</keyword>
<protein>
    <recommendedName>
        <fullName evidence="3">Anaphase-promoting complex subunit 1</fullName>
    </recommendedName>
</protein>
<evidence type="ECO:0000313" key="1">
    <source>
        <dbReference type="EMBL" id="CAK0842017.1"/>
    </source>
</evidence>
<dbReference type="Proteomes" id="UP001189429">
    <property type="component" value="Unassembled WGS sequence"/>
</dbReference>
<name>A0ABN9TA23_9DINO</name>
<comment type="caution">
    <text evidence="1">The sequence shown here is derived from an EMBL/GenBank/DDBJ whole genome shotgun (WGS) entry which is preliminary data.</text>
</comment>
<organism evidence="1 2">
    <name type="scientific">Prorocentrum cordatum</name>
    <dbReference type="NCBI Taxonomy" id="2364126"/>
    <lineage>
        <taxon>Eukaryota</taxon>
        <taxon>Sar</taxon>
        <taxon>Alveolata</taxon>
        <taxon>Dinophyceae</taxon>
        <taxon>Prorocentrales</taxon>
        <taxon>Prorocentraceae</taxon>
        <taxon>Prorocentrum</taxon>
    </lineage>
</organism>
<dbReference type="EMBL" id="CAUYUJ010014501">
    <property type="protein sequence ID" value="CAK0842017.1"/>
    <property type="molecule type" value="Genomic_DNA"/>
</dbReference>
<evidence type="ECO:0000313" key="2">
    <source>
        <dbReference type="Proteomes" id="UP001189429"/>
    </source>
</evidence>
<gene>
    <name evidence="1" type="ORF">PCOR1329_LOCUS37065</name>
</gene>
<proteinExistence type="predicted"/>
<accession>A0ABN9TA23</accession>
<reference evidence="1" key="1">
    <citation type="submission" date="2023-10" db="EMBL/GenBank/DDBJ databases">
        <authorList>
            <person name="Chen Y."/>
            <person name="Shah S."/>
            <person name="Dougan E. K."/>
            <person name="Thang M."/>
            <person name="Chan C."/>
        </authorList>
    </citation>
    <scope>NUCLEOTIDE SEQUENCE [LARGE SCALE GENOMIC DNA]</scope>
</reference>